<dbReference type="PANTHER" id="PTHR36444:SF2">
    <property type="entry name" value="TRANSCRIPTIONAL REGULATOR PROTEIN YOBU-RELATED"/>
    <property type="match status" value="1"/>
</dbReference>
<dbReference type="Gene3D" id="3.20.80.10">
    <property type="entry name" value="Regulatory factor, effector binding domain"/>
    <property type="match status" value="1"/>
</dbReference>
<keyword evidence="3" id="KW-1185">Reference proteome</keyword>
<evidence type="ECO:0000313" key="3">
    <source>
        <dbReference type="Proteomes" id="UP000655287"/>
    </source>
</evidence>
<evidence type="ECO:0000313" key="2">
    <source>
        <dbReference type="EMBL" id="GII79917.1"/>
    </source>
</evidence>
<dbReference type="SMART" id="SM00871">
    <property type="entry name" value="AraC_E_bind"/>
    <property type="match status" value="1"/>
</dbReference>
<dbReference type="InterPro" id="IPR029441">
    <property type="entry name" value="Cass2"/>
</dbReference>
<dbReference type="PANTHER" id="PTHR36444">
    <property type="entry name" value="TRANSCRIPTIONAL REGULATOR PROTEIN YOBU-RELATED"/>
    <property type="match status" value="1"/>
</dbReference>
<dbReference type="RefSeq" id="WP_203990120.1">
    <property type="nucleotide sequence ID" value="NZ_BOOU01000065.1"/>
</dbReference>
<dbReference type="InterPro" id="IPR053182">
    <property type="entry name" value="YobU-like_regulator"/>
</dbReference>
<dbReference type="Pfam" id="PF14526">
    <property type="entry name" value="Cass2"/>
    <property type="match status" value="1"/>
</dbReference>
<reference evidence="2" key="1">
    <citation type="submission" date="2021-01" db="EMBL/GenBank/DDBJ databases">
        <title>Whole genome shotgun sequence of Sphaerisporangium rufum NBRC 109079.</title>
        <authorList>
            <person name="Komaki H."/>
            <person name="Tamura T."/>
        </authorList>
    </citation>
    <scope>NUCLEOTIDE SEQUENCE</scope>
    <source>
        <strain evidence="2">NBRC 109079</strain>
    </source>
</reference>
<dbReference type="Proteomes" id="UP000655287">
    <property type="component" value="Unassembled WGS sequence"/>
</dbReference>
<protein>
    <submittedName>
        <fullName evidence="2">DNA-binding protein</fullName>
    </submittedName>
</protein>
<dbReference type="EMBL" id="BOOU01000065">
    <property type="protein sequence ID" value="GII79917.1"/>
    <property type="molecule type" value="Genomic_DNA"/>
</dbReference>
<dbReference type="GO" id="GO:0003677">
    <property type="term" value="F:DNA binding"/>
    <property type="evidence" value="ECO:0007669"/>
    <property type="project" value="UniProtKB-KW"/>
</dbReference>
<evidence type="ECO:0000259" key="1">
    <source>
        <dbReference type="SMART" id="SM00871"/>
    </source>
</evidence>
<dbReference type="AlphaFoldDB" id="A0A919V2P6"/>
<proteinExistence type="predicted"/>
<name>A0A919V2P6_9ACTN</name>
<organism evidence="2 3">
    <name type="scientific">Sphaerisporangium rufum</name>
    <dbReference type="NCBI Taxonomy" id="1381558"/>
    <lineage>
        <taxon>Bacteria</taxon>
        <taxon>Bacillati</taxon>
        <taxon>Actinomycetota</taxon>
        <taxon>Actinomycetes</taxon>
        <taxon>Streptosporangiales</taxon>
        <taxon>Streptosporangiaceae</taxon>
        <taxon>Sphaerisporangium</taxon>
    </lineage>
</organism>
<dbReference type="InterPro" id="IPR011256">
    <property type="entry name" value="Reg_factor_effector_dom_sf"/>
</dbReference>
<keyword evidence="2" id="KW-0238">DNA-binding</keyword>
<dbReference type="SUPFAM" id="SSF55136">
    <property type="entry name" value="Probable bacterial effector-binding domain"/>
    <property type="match status" value="1"/>
</dbReference>
<sequence>MFIVDRPELLVVGYAVRTTDAAEADPARAQSPALWARAGAPGAFAHVPGRVGEDLYAVLADYESDHQGAYTKIVGVAVRTLPRLPEGMVAVRVPGVPSLKVEAHGPAPLALAEAWRQVWRHAEGGGTPARAFTTDLEVHHPDGVDLYVAVLPHHVAAPVADGHSETAGRVAP</sequence>
<dbReference type="InterPro" id="IPR010499">
    <property type="entry name" value="AraC_E-bd"/>
</dbReference>
<feature type="domain" description="AraC effector-binding" evidence="1">
    <location>
        <begin position="1"/>
        <end position="151"/>
    </location>
</feature>
<gene>
    <name evidence="2" type="ORF">Sru01_48990</name>
</gene>
<accession>A0A919V2P6</accession>
<comment type="caution">
    <text evidence="2">The sequence shown here is derived from an EMBL/GenBank/DDBJ whole genome shotgun (WGS) entry which is preliminary data.</text>
</comment>